<proteinExistence type="predicted"/>
<sequence>MSGDDGSVAALAVEGTTGRCAVTSLLTDPWWRVDLGKSYSVDVANITSGANGLADFEIRIGFDSRDKTND</sequence>
<dbReference type="AlphaFoldDB" id="A0A3M6U2C5"/>
<keyword evidence="2" id="KW-1185">Reference proteome</keyword>
<dbReference type="Proteomes" id="UP000275408">
    <property type="component" value="Unassembled WGS sequence"/>
</dbReference>
<evidence type="ECO:0000313" key="2">
    <source>
        <dbReference type="Proteomes" id="UP000275408"/>
    </source>
</evidence>
<dbReference type="OrthoDB" id="5985863at2759"/>
<protein>
    <recommendedName>
        <fullName evidence="3">F5/8 type C domain-containing protein</fullName>
    </recommendedName>
</protein>
<accession>A0A3M6U2C5</accession>
<reference evidence="1 2" key="1">
    <citation type="journal article" date="2018" name="Sci. Rep.">
        <title>Comparative analysis of the Pocillopora damicornis genome highlights role of immune system in coral evolution.</title>
        <authorList>
            <person name="Cunning R."/>
            <person name="Bay R.A."/>
            <person name="Gillette P."/>
            <person name="Baker A.C."/>
            <person name="Traylor-Knowles N."/>
        </authorList>
    </citation>
    <scope>NUCLEOTIDE SEQUENCE [LARGE SCALE GENOMIC DNA]</scope>
    <source>
        <strain evidence="1">RSMAS</strain>
        <tissue evidence="1">Whole animal</tissue>
    </source>
</reference>
<dbReference type="InterPro" id="IPR008979">
    <property type="entry name" value="Galactose-bd-like_sf"/>
</dbReference>
<dbReference type="Gene3D" id="2.60.120.260">
    <property type="entry name" value="Galactose-binding domain-like"/>
    <property type="match status" value="1"/>
</dbReference>
<gene>
    <name evidence="1" type="ORF">pdam_00013618</name>
</gene>
<evidence type="ECO:0000313" key="1">
    <source>
        <dbReference type="EMBL" id="RMX47674.1"/>
    </source>
</evidence>
<dbReference type="EMBL" id="RCHS01002387">
    <property type="protein sequence ID" value="RMX47674.1"/>
    <property type="molecule type" value="Genomic_DNA"/>
</dbReference>
<name>A0A3M6U2C5_POCDA</name>
<dbReference type="SUPFAM" id="SSF49785">
    <property type="entry name" value="Galactose-binding domain-like"/>
    <property type="match status" value="1"/>
</dbReference>
<organism evidence="1 2">
    <name type="scientific">Pocillopora damicornis</name>
    <name type="common">Cauliflower coral</name>
    <name type="synonym">Millepora damicornis</name>
    <dbReference type="NCBI Taxonomy" id="46731"/>
    <lineage>
        <taxon>Eukaryota</taxon>
        <taxon>Metazoa</taxon>
        <taxon>Cnidaria</taxon>
        <taxon>Anthozoa</taxon>
        <taxon>Hexacorallia</taxon>
        <taxon>Scleractinia</taxon>
        <taxon>Astrocoeniina</taxon>
        <taxon>Pocilloporidae</taxon>
        <taxon>Pocillopora</taxon>
    </lineage>
</organism>
<dbReference type="Pfam" id="PF22633">
    <property type="entry name" value="F5_F8_type_C_2"/>
    <property type="match status" value="1"/>
</dbReference>
<comment type="caution">
    <text evidence="1">The sequence shown here is derived from an EMBL/GenBank/DDBJ whole genome shotgun (WGS) entry which is preliminary data.</text>
</comment>
<evidence type="ECO:0008006" key="3">
    <source>
        <dbReference type="Google" id="ProtNLM"/>
    </source>
</evidence>